<evidence type="ECO:0000313" key="2">
    <source>
        <dbReference type="EMBL" id="GGZ56747.1"/>
    </source>
</evidence>
<accession>A0ABQ3BW91</accession>
<comment type="caution">
    <text evidence="2">The sequence shown here is derived from an EMBL/GenBank/DDBJ whole genome shotgun (WGS) entry which is preliminary data.</text>
</comment>
<sequence>MNRDPISGAPGSHPVGTGVGGVGGAAVGAAVGSAFGPIGTLVGGAIGTIAGAAVGHSAAERVDPTGETEAWRSESASRPYYDNTMDYDRDYAPAYRYGTEARNENHGEAWSNAETRLQSGWDNAKGESRLAWDKARDAVRDAWDRSDRTYKTYDATDRHFEDRYNQADYYKADYSFDDYRPAYRYGTYARSQSANGQWDETTERELERGWDSARGTSRLAWTDAKGAVRDAWHGVERIIPGDADRDGR</sequence>
<evidence type="ECO:0008006" key="4">
    <source>
        <dbReference type="Google" id="ProtNLM"/>
    </source>
</evidence>
<dbReference type="Proteomes" id="UP000643403">
    <property type="component" value="Unassembled WGS sequence"/>
</dbReference>
<feature type="region of interest" description="Disordered" evidence="1">
    <location>
        <begin position="58"/>
        <end position="77"/>
    </location>
</feature>
<protein>
    <recommendedName>
        <fullName evidence="4">Glycine zipper domain-containing protein</fullName>
    </recommendedName>
</protein>
<feature type="compositionally biased region" description="Basic and acidic residues" evidence="1">
    <location>
        <begin position="58"/>
        <end position="72"/>
    </location>
</feature>
<reference evidence="3" key="1">
    <citation type="journal article" date="2019" name="Int. J. Syst. Evol. Microbiol.">
        <title>The Global Catalogue of Microorganisms (GCM) 10K type strain sequencing project: providing services to taxonomists for standard genome sequencing and annotation.</title>
        <authorList>
            <consortium name="The Broad Institute Genomics Platform"/>
            <consortium name="The Broad Institute Genome Sequencing Center for Infectious Disease"/>
            <person name="Wu L."/>
            <person name="Ma J."/>
        </authorList>
    </citation>
    <scope>NUCLEOTIDE SEQUENCE [LARGE SCALE GENOMIC DNA]</scope>
    <source>
        <strain evidence="3">KCTC 22558</strain>
    </source>
</reference>
<evidence type="ECO:0000313" key="3">
    <source>
        <dbReference type="Proteomes" id="UP000643403"/>
    </source>
</evidence>
<proteinExistence type="predicted"/>
<keyword evidence="3" id="KW-1185">Reference proteome</keyword>
<gene>
    <name evidence="2" type="ORF">GCM10008101_07730</name>
</gene>
<organism evidence="2 3">
    <name type="scientific">Cognatilysobacter xinjiangensis</name>
    <dbReference type="NCBI Taxonomy" id="546892"/>
    <lineage>
        <taxon>Bacteria</taxon>
        <taxon>Pseudomonadati</taxon>
        <taxon>Pseudomonadota</taxon>
        <taxon>Gammaproteobacteria</taxon>
        <taxon>Lysobacterales</taxon>
        <taxon>Lysobacteraceae</taxon>
        <taxon>Cognatilysobacter</taxon>
    </lineage>
</organism>
<name>A0ABQ3BW91_9GAMM</name>
<feature type="region of interest" description="Disordered" evidence="1">
    <location>
        <begin position="1"/>
        <end position="22"/>
    </location>
</feature>
<evidence type="ECO:0000256" key="1">
    <source>
        <dbReference type="SAM" id="MobiDB-lite"/>
    </source>
</evidence>
<dbReference type="EMBL" id="BMXY01000001">
    <property type="protein sequence ID" value="GGZ56747.1"/>
    <property type="molecule type" value="Genomic_DNA"/>
</dbReference>